<keyword evidence="3" id="KW-1185">Reference proteome</keyword>
<accession>A0ABN1IHP3</accession>
<sequence>MKHFKMKYVMLCMVFIGVCRSQAQHCFWDMSSIIIIDVSDIKTGEKIHGVTINITDANGVENVKKKFMVAQKIDEVITNHPGLRKFPSYHDYYVLKFVENAQNLHGKFITIKDTQVKNREGFESKTVQIKPEHCQSLCVENPIWQRRDLVNKMKIYVWLKKKAVHDKN</sequence>
<gene>
    <name evidence="2" type="ORF">GCM10009430_06260</name>
</gene>
<comment type="caution">
    <text evidence="2">The sequence shown here is derived from an EMBL/GenBank/DDBJ whole genome shotgun (WGS) entry which is preliminary data.</text>
</comment>
<organism evidence="2 3">
    <name type="scientific">Aquimarina litoralis</name>
    <dbReference type="NCBI Taxonomy" id="584605"/>
    <lineage>
        <taxon>Bacteria</taxon>
        <taxon>Pseudomonadati</taxon>
        <taxon>Bacteroidota</taxon>
        <taxon>Flavobacteriia</taxon>
        <taxon>Flavobacteriales</taxon>
        <taxon>Flavobacteriaceae</taxon>
        <taxon>Aquimarina</taxon>
    </lineage>
</organism>
<evidence type="ECO:0000313" key="2">
    <source>
        <dbReference type="EMBL" id="GAA0713889.1"/>
    </source>
</evidence>
<evidence type="ECO:0000313" key="3">
    <source>
        <dbReference type="Proteomes" id="UP001501758"/>
    </source>
</evidence>
<feature type="signal peptide" evidence="1">
    <location>
        <begin position="1"/>
        <end position="23"/>
    </location>
</feature>
<dbReference type="Proteomes" id="UP001501758">
    <property type="component" value="Unassembled WGS sequence"/>
</dbReference>
<keyword evidence="1" id="KW-0732">Signal</keyword>
<evidence type="ECO:0000256" key="1">
    <source>
        <dbReference type="SAM" id="SignalP"/>
    </source>
</evidence>
<reference evidence="2 3" key="1">
    <citation type="journal article" date="2019" name="Int. J. Syst. Evol. Microbiol.">
        <title>The Global Catalogue of Microorganisms (GCM) 10K type strain sequencing project: providing services to taxonomists for standard genome sequencing and annotation.</title>
        <authorList>
            <consortium name="The Broad Institute Genomics Platform"/>
            <consortium name="The Broad Institute Genome Sequencing Center for Infectious Disease"/>
            <person name="Wu L."/>
            <person name="Ma J."/>
        </authorList>
    </citation>
    <scope>NUCLEOTIDE SEQUENCE [LARGE SCALE GENOMIC DNA]</scope>
    <source>
        <strain evidence="2 3">JCM 15974</strain>
    </source>
</reference>
<feature type="chain" id="PRO_5047080552" evidence="1">
    <location>
        <begin position="24"/>
        <end position="168"/>
    </location>
</feature>
<name>A0ABN1IHP3_9FLAO</name>
<dbReference type="RefSeq" id="WP_343910416.1">
    <property type="nucleotide sequence ID" value="NZ_BAAAGE010000001.1"/>
</dbReference>
<protein>
    <submittedName>
        <fullName evidence="2">Uncharacterized protein</fullName>
    </submittedName>
</protein>
<proteinExistence type="predicted"/>
<dbReference type="EMBL" id="BAAAGE010000001">
    <property type="protein sequence ID" value="GAA0713889.1"/>
    <property type="molecule type" value="Genomic_DNA"/>
</dbReference>